<protein>
    <recommendedName>
        <fullName evidence="4">Flagellar hook-associated protein 1</fullName>
    </recommendedName>
</protein>
<dbReference type="GO" id="GO:0005198">
    <property type="term" value="F:structural molecule activity"/>
    <property type="evidence" value="ECO:0007669"/>
    <property type="project" value="InterPro"/>
</dbReference>
<evidence type="ECO:0000259" key="7">
    <source>
        <dbReference type="Pfam" id="PF00460"/>
    </source>
</evidence>
<dbReference type="InterPro" id="IPR002371">
    <property type="entry name" value="FlgK"/>
</dbReference>
<keyword evidence="10" id="KW-0969">Cilium</keyword>
<feature type="domain" description="Flagellar basal-body/hook protein C-terminal" evidence="8">
    <location>
        <begin position="487"/>
        <end position="523"/>
    </location>
</feature>
<evidence type="ECO:0000256" key="1">
    <source>
        <dbReference type="ARBA" id="ARBA00004117"/>
    </source>
</evidence>
<dbReference type="PANTHER" id="PTHR30033">
    <property type="entry name" value="FLAGELLAR HOOK-ASSOCIATED PROTEIN 1"/>
    <property type="match status" value="1"/>
</dbReference>
<keyword evidence="10" id="KW-0966">Cell projection</keyword>
<dbReference type="GO" id="GO:0005576">
    <property type="term" value="C:extracellular region"/>
    <property type="evidence" value="ECO:0007669"/>
    <property type="project" value="UniProtKB-SubCell"/>
</dbReference>
<dbReference type="AlphaFoldDB" id="A0A975U136"/>
<dbReference type="Pfam" id="PF06429">
    <property type="entry name" value="Flg_bbr_C"/>
    <property type="match status" value="1"/>
</dbReference>
<dbReference type="InterPro" id="IPR053927">
    <property type="entry name" value="FlgK_helical"/>
</dbReference>
<dbReference type="GO" id="GO:0009425">
    <property type="term" value="C:bacterial-type flagellum basal body"/>
    <property type="evidence" value="ECO:0007669"/>
    <property type="project" value="UniProtKB-SubCell"/>
</dbReference>
<comment type="similarity">
    <text evidence="3">Belongs to the flagella basal body rod proteins family.</text>
</comment>
<dbReference type="GO" id="GO:0044780">
    <property type="term" value="P:bacterial-type flagellum assembly"/>
    <property type="evidence" value="ECO:0007669"/>
    <property type="project" value="InterPro"/>
</dbReference>
<evidence type="ECO:0000256" key="2">
    <source>
        <dbReference type="ARBA" id="ARBA00004613"/>
    </source>
</evidence>
<gene>
    <name evidence="10" type="ORF">KO353_13765</name>
</gene>
<dbReference type="EMBL" id="CP076448">
    <property type="protein sequence ID" value="QXM24300.1"/>
    <property type="molecule type" value="Genomic_DNA"/>
</dbReference>
<sequence>MSLDSAIGISTSGLRAISAQLRTVSNNVANAEVPGYTRKTLPTRAVTADGLGIGVGVEQPARVTDAALQRAVWAREASFAAADTRASILAPIESLHGRPEAGDSLAGLLGKLQQGFITLAADPSSASLQVEVVTQAETLAARIREMAGAVTAARNRAQEELVAGVAEANRLLGEAGVLTREIVRLRNEVLGTAELEDKRDAIIGQLSALLDIRVVLKENGEMQAFTRGGLSIPLRPDAFSTRGAELGPGAFYDPEGGTVPPLLLSDPTRAAGAVDVTRGQVGGRLGALLSLRDETLPRFTAELDEFAHKLARRFEQQGLRLFTDTSGNVPHEGGVVPQARYIGFSSEIRVFALLLETPRLVRDGTHAIPAGIPGFPATREVQPPYGDPFVPNPATGPQGFDQLIRRILDHTFGATLGLGRPHDPAFLIQGLGPTGRLSSPIPAAATLSAFASSLVATQTAEHAAAKASAESERSTRDLLANRYADAVGVNLDQEMALLVQLQNAYQANARVLTTVQAVWDALLASVR</sequence>
<evidence type="ECO:0000256" key="5">
    <source>
        <dbReference type="ARBA" id="ARBA00022525"/>
    </source>
</evidence>
<comment type="subcellular location">
    <subcellularLocation>
        <location evidence="1">Bacterial flagellum basal body</location>
    </subcellularLocation>
    <subcellularLocation>
        <location evidence="2">Secreted</location>
    </subcellularLocation>
</comment>
<dbReference type="InterPro" id="IPR001444">
    <property type="entry name" value="Flag_bb_rod_N"/>
</dbReference>
<keyword evidence="11" id="KW-1185">Reference proteome</keyword>
<dbReference type="Proteomes" id="UP000694001">
    <property type="component" value="Chromosome"/>
</dbReference>
<reference evidence="10" key="1">
    <citation type="submission" date="2021-06" db="EMBL/GenBank/DDBJ databases">
        <title>Elioraea tepida, sp. nov., a moderately thermophilic aerobic anoxygenic phototrophic bacterium isolated from an alkaline siliceous hot spring mat community in Yellowstone National Park, WY, USA.</title>
        <authorList>
            <person name="Saini M.K."/>
            <person name="Yoshida S."/>
            <person name="Sebastian A."/>
            <person name="Hirose S."/>
            <person name="Hara E."/>
            <person name="Tamaki H."/>
            <person name="Soulier N.T."/>
            <person name="Albert I."/>
            <person name="Hanada S."/>
            <person name="Bryant D.A."/>
            <person name="Tank M."/>
        </authorList>
    </citation>
    <scope>NUCLEOTIDE SEQUENCE</scope>
    <source>
        <strain evidence="10">MS-P2</strain>
    </source>
</reference>
<dbReference type="Pfam" id="PF00460">
    <property type="entry name" value="Flg_bb_rod"/>
    <property type="match status" value="1"/>
</dbReference>
<keyword evidence="10" id="KW-0282">Flagellum</keyword>
<feature type="domain" description="Flagellar hook-associated protein FlgK helical" evidence="9">
    <location>
        <begin position="101"/>
        <end position="317"/>
    </location>
</feature>
<dbReference type="GO" id="GO:0009424">
    <property type="term" value="C:bacterial-type flagellum hook"/>
    <property type="evidence" value="ECO:0007669"/>
    <property type="project" value="InterPro"/>
</dbReference>
<evidence type="ECO:0000313" key="10">
    <source>
        <dbReference type="EMBL" id="QXM24300.1"/>
    </source>
</evidence>
<proteinExistence type="inferred from homology"/>
<evidence type="ECO:0000313" key="11">
    <source>
        <dbReference type="Proteomes" id="UP000694001"/>
    </source>
</evidence>
<evidence type="ECO:0000256" key="6">
    <source>
        <dbReference type="ARBA" id="ARBA00023143"/>
    </source>
</evidence>
<dbReference type="Pfam" id="PF22638">
    <property type="entry name" value="FlgK_D1"/>
    <property type="match status" value="1"/>
</dbReference>
<dbReference type="KEGG" id="elio:KO353_13765"/>
<keyword evidence="5" id="KW-0964">Secreted</keyword>
<feature type="domain" description="Flagellar basal body rod protein N-terminal" evidence="7">
    <location>
        <begin position="10"/>
        <end position="37"/>
    </location>
</feature>
<accession>A0A975U136</accession>
<name>A0A975U136_9PROT</name>
<evidence type="ECO:0000259" key="8">
    <source>
        <dbReference type="Pfam" id="PF06429"/>
    </source>
</evidence>
<keyword evidence="6" id="KW-0975">Bacterial flagellum</keyword>
<evidence type="ECO:0000256" key="4">
    <source>
        <dbReference type="ARBA" id="ARBA00016244"/>
    </source>
</evidence>
<evidence type="ECO:0000256" key="3">
    <source>
        <dbReference type="ARBA" id="ARBA00009677"/>
    </source>
</evidence>
<evidence type="ECO:0000259" key="9">
    <source>
        <dbReference type="Pfam" id="PF22638"/>
    </source>
</evidence>
<dbReference type="RefSeq" id="WP_218285357.1">
    <property type="nucleotide sequence ID" value="NZ_CP076448.1"/>
</dbReference>
<dbReference type="PANTHER" id="PTHR30033:SF2">
    <property type="entry name" value="FLAGELLAR HOOK PROTEIN"/>
    <property type="match status" value="1"/>
</dbReference>
<organism evidence="10 11">
    <name type="scientific">Elioraea tepida</name>
    <dbReference type="NCBI Taxonomy" id="2843330"/>
    <lineage>
        <taxon>Bacteria</taxon>
        <taxon>Pseudomonadati</taxon>
        <taxon>Pseudomonadota</taxon>
        <taxon>Alphaproteobacteria</taxon>
        <taxon>Acetobacterales</taxon>
        <taxon>Elioraeaceae</taxon>
        <taxon>Elioraea</taxon>
    </lineage>
</organism>
<dbReference type="InterPro" id="IPR010930">
    <property type="entry name" value="Flg_bb/hook_C_dom"/>
</dbReference>